<feature type="domain" description="Citrate transporter-like" evidence="7">
    <location>
        <begin position="27"/>
        <end position="385"/>
    </location>
</feature>
<dbReference type="EMBL" id="KP660218">
    <property type="protein sequence ID" value="AMK08057.1"/>
    <property type="molecule type" value="Genomic_DNA"/>
</dbReference>
<dbReference type="NCBIfam" id="TIGR00785">
    <property type="entry name" value="dass"/>
    <property type="match status" value="1"/>
</dbReference>
<evidence type="ECO:0000256" key="1">
    <source>
        <dbReference type="ARBA" id="ARBA00004141"/>
    </source>
</evidence>
<feature type="transmembrane region" description="Helical" evidence="6">
    <location>
        <begin position="324"/>
        <end position="346"/>
    </location>
</feature>
<dbReference type="GO" id="GO:0005886">
    <property type="term" value="C:plasma membrane"/>
    <property type="evidence" value="ECO:0007669"/>
    <property type="project" value="TreeGrafter"/>
</dbReference>
<sequence>MTILLSDASFTKVQNYVLFLLFFAISLWVTEAIPPFSVSILIVGFLVFVMGKSEAYDAIQYLQTWSDSVIWLFLGGFFLAEAMKKTKLDLLLLKAVLPKFGNNPVYVLWGLMLVTAIMSMLMSNTATTAMMIATISPLFTRLNESSNLSKALLLGIPAAASVGGMGTIIGSAPNAIAVGALEKLGHPISFLEWMMVGTPLALILLFIFWRVLVKKYEINKTESLDFSFLQETPAIHSNRVEFLHKIIVLVILAVTLFCWLMSKWIGIPVAAASGIPIVGLTITGVLSEKDIRQLPWDTLMLVAGGLALGLAIEEQRIAAHFVEQISHIQVSFIMLLSLFGFITVILSNFMSNTAATTILIPMGASLLAMVGGNDIHPMILPLVIGLSASCALFLPVSTPPNAIAFSTGLIKQSEFRLGGVIIGFLGPILSMLWILAISPLL</sequence>
<dbReference type="RefSeq" id="WP_071523358.1">
    <property type="nucleotide sequence ID" value="NZ_JACDXE010000014.1"/>
</dbReference>
<dbReference type="InterPro" id="IPR001898">
    <property type="entry name" value="SLC13A/DASS"/>
</dbReference>
<organism evidence="8">
    <name type="scientific">Pasteurella multocida</name>
    <dbReference type="NCBI Taxonomy" id="747"/>
    <lineage>
        <taxon>Bacteria</taxon>
        <taxon>Pseudomonadati</taxon>
        <taxon>Pseudomonadota</taxon>
        <taxon>Gammaproteobacteria</taxon>
        <taxon>Pasteurellales</taxon>
        <taxon>Pasteurellaceae</taxon>
        <taxon>Pasteurella</taxon>
    </lineage>
</organism>
<feature type="transmembrane region" description="Helical" evidence="6">
    <location>
        <begin position="106"/>
        <end position="139"/>
    </location>
</feature>
<dbReference type="Pfam" id="PF03600">
    <property type="entry name" value="CitMHS"/>
    <property type="match status" value="1"/>
</dbReference>
<feature type="transmembrane region" description="Helical" evidence="6">
    <location>
        <begin position="61"/>
        <end position="80"/>
    </location>
</feature>
<feature type="transmembrane region" description="Helical" evidence="6">
    <location>
        <begin position="193"/>
        <end position="213"/>
    </location>
</feature>
<feature type="transmembrane region" description="Helical" evidence="6">
    <location>
        <begin position="353"/>
        <end position="372"/>
    </location>
</feature>
<feature type="transmembrane region" description="Helical" evidence="6">
    <location>
        <begin position="242"/>
        <end position="262"/>
    </location>
</feature>
<gene>
    <name evidence="8" type="primary">PM1585</name>
</gene>
<keyword evidence="3 6" id="KW-0812">Transmembrane</keyword>
<dbReference type="InterPro" id="IPR004680">
    <property type="entry name" value="Cit_transptr-like_dom"/>
</dbReference>
<keyword evidence="2" id="KW-0813">Transport</keyword>
<proteinExistence type="predicted"/>
<comment type="subcellular location">
    <subcellularLocation>
        <location evidence="1">Membrane</location>
        <topology evidence="1">Multi-pass membrane protein</topology>
    </subcellularLocation>
</comment>
<dbReference type="GO" id="GO:0005315">
    <property type="term" value="F:phosphate transmembrane transporter activity"/>
    <property type="evidence" value="ECO:0007669"/>
    <property type="project" value="TreeGrafter"/>
</dbReference>
<feature type="transmembrane region" description="Helical" evidence="6">
    <location>
        <begin position="16"/>
        <end position="49"/>
    </location>
</feature>
<evidence type="ECO:0000313" key="8">
    <source>
        <dbReference type="EMBL" id="AMK08057.1"/>
    </source>
</evidence>
<evidence type="ECO:0000256" key="6">
    <source>
        <dbReference type="SAM" id="Phobius"/>
    </source>
</evidence>
<dbReference type="PANTHER" id="PTHR10283:SF92">
    <property type="entry name" value="LOW-AFFINITY PHOSPHATE TRANSPORTER PHO91"/>
    <property type="match status" value="1"/>
</dbReference>
<protein>
    <submittedName>
        <fullName evidence="8">PM1585 protein</fullName>
    </submittedName>
</protein>
<name>A0A126QE20_PASMD</name>
<evidence type="ECO:0000256" key="5">
    <source>
        <dbReference type="ARBA" id="ARBA00023136"/>
    </source>
</evidence>
<feature type="transmembrane region" description="Helical" evidence="6">
    <location>
        <begin position="417"/>
        <end position="437"/>
    </location>
</feature>
<keyword evidence="5 6" id="KW-0472">Membrane</keyword>
<evidence type="ECO:0000256" key="2">
    <source>
        <dbReference type="ARBA" id="ARBA00022448"/>
    </source>
</evidence>
<accession>A0A126QE20</accession>
<dbReference type="AlphaFoldDB" id="A0A126QE20"/>
<feature type="transmembrane region" description="Helical" evidence="6">
    <location>
        <begin position="151"/>
        <end position="173"/>
    </location>
</feature>
<feature type="transmembrane region" description="Helical" evidence="6">
    <location>
        <begin position="268"/>
        <end position="287"/>
    </location>
</feature>
<dbReference type="PANTHER" id="PTHR10283">
    <property type="entry name" value="SOLUTE CARRIER FAMILY 13 MEMBER"/>
    <property type="match status" value="1"/>
</dbReference>
<evidence type="ECO:0000256" key="3">
    <source>
        <dbReference type="ARBA" id="ARBA00022692"/>
    </source>
</evidence>
<reference evidence="8" key="1">
    <citation type="submission" date="2015-01" db="EMBL/GenBank/DDBJ databases">
        <title>Draft genome sequence of Pasteurella multocida isolated from alpaca pneumonia.</title>
        <authorList>
            <person name="Maturrano L."/>
            <person name="Hurtado R."/>
            <person name="Allasi N."/>
            <person name="Juscamayta E."/>
            <person name="Fernandez D."/>
            <person name="Maximiliano J."/>
            <person name="Rimac R."/>
            <person name="Rosadio R."/>
        </authorList>
    </citation>
    <scope>NUCLEOTIDE SEQUENCE</scope>
    <source>
        <strain evidence="8">UNMSM</strain>
    </source>
</reference>
<evidence type="ECO:0000259" key="7">
    <source>
        <dbReference type="Pfam" id="PF03600"/>
    </source>
</evidence>
<keyword evidence="4 6" id="KW-1133">Transmembrane helix</keyword>
<feature type="transmembrane region" description="Helical" evidence="6">
    <location>
        <begin position="378"/>
        <end position="396"/>
    </location>
</feature>
<feature type="transmembrane region" description="Helical" evidence="6">
    <location>
        <begin position="294"/>
        <end position="312"/>
    </location>
</feature>
<evidence type="ECO:0000256" key="4">
    <source>
        <dbReference type="ARBA" id="ARBA00022989"/>
    </source>
</evidence>